<proteinExistence type="predicted"/>
<protein>
    <recommendedName>
        <fullName evidence="3">DUF4435 domain-containing protein</fullName>
    </recommendedName>
</protein>
<keyword evidence="2" id="KW-1185">Reference proteome</keyword>
<reference evidence="1 2" key="1">
    <citation type="submission" date="2024-02" db="EMBL/GenBank/DDBJ databases">
        <title>Lysobacter Genome Sequencing and Mining.</title>
        <authorList>
            <person name="Bierman J."/>
            <person name="Walker M.C."/>
        </authorList>
    </citation>
    <scope>NUCLEOTIDE SEQUENCE [LARGE SCALE GENOMIC DNA]</scope>
    <source>
        <strain evidence="1 2">PB6250</strain>
    </source>
</reference>
<comment type="caution">
    <text evidence="1">The sequence shown here is derived from an EMBL/GenBank/DDBJ whole genome shotgun (WGS) entry which is preliminary data.</text>
</comment>
<dbReference type="EMBL" id="JBANDL010000002">
    <property type="protein sequence ID" value="MEI2454850.1"/>
    <property type="molecule type" value="Genomic_DNA"/>
</dbReference>
<sequence>MKRTIEEIVTIYELEPSTNRDVFVEGVSDRELIVWYMSELGQSGRAVYPIDLVDVPSGLLQELGLPHGSNRSRVIALAIRVWQEISQEQCGLIFIVDRDLADFIDGQIPPRGIVMTDGASMDGYLLSDSSVDKYLSLVCRVAPLYVCGVRESIYRILAYTFALRIALQRLNMAVRIVSLSKLISIDGVAVSINEVELVRRTLLAGNQVARLNEVFDEIKDIRAIVDAKAGGDFANGHDAFLVLGECANSMARDSAYREERRVRMALMMALKRSDLDERELFKLVM</sequence>
<dbReference type="Proteomes" id="UP001387215">
    <property type="component" value="Unassembled WGS sequence"/>
</dbReference>
<evidence type="ECO:0000313" key="2">
    <source>
        <dbReference type="Proteomes" id="UP001387215"/>
    </source>
</evidence>
<evidence type="ECO:0000313" key="1">
    <source>
        <dbReference type="EMBL" id="MEI2454850.1"/>
    </source>
</evidence>
<dbReference type="RefSeq" id="WP_336131618.1">
    <property type="nucleotide sequence ID" value="NZ_JBANDL010000002.1"/>
</dbReference>
<evidence type="ECO:0008006" key="3">
    <source>
        <dbReference type="Google" id="ProtNLM"/>
    </source>
</evidence>
<accession>A0ABU8D302</accession>
<organism evidence="1 2">
    <name type="scientific">Lysobacter firmicutimachus</name>
    <dbReference type="NCBI Taxonomy" id="1792846"/>
    <lineage>
        <taxon>Bacteria</taxon>
        <taxon>Pseudomonadati</taxon>
        <taxon>Pseudomonadota</taxon>
        <taxon>Gammaproteobacteria</taxon>
        <taxon>Lysobacterales</taxon>
        <taxon>Lysobacteraceae</taxon>
        <taxon>Lysobacter</taxon>
    </lineage>
</organism>
<name>A0ABU8D302_9GAMM</name>
<gene>
    <name evidence="1" type="ORF">V2J18_09190</name>
</gene>